<organism evidence="4 5">
    <name type="scientific">Aromia moschata</name>
    <dbReference type="NCBI Taxonomy" id="1265417"/>
    <lineage>
        <taxon>Eukaryota</taxon>
        <taxon>Metazoa</taxon>
        <taxon>Ecdysozoa</taxon>
        <taxon>Arthropoda</taxon>
        <taxon>Hexapoda</taxon>
        <taxon>Insecta</taxon>
        <taxon>Pterygota</taxon>
        <taxon>Neoptera</taxon>
        <taxon>Endopterygota</taxon>
        <taxon>Coleoptera</taxon>
        <taxon>Polyphaga</taxon>
        <taxon>Cucujiformia</taxon>
        <taxon>Chrysomeloidea</taxon>
        <taxon>Cerambycidae</taxon>
        <taxon>Cerambycinae</taxon>
        <taxon>Callichromatini</taxon>
        <taxon>Aromia</taxon>
    </lineage>
</organism>
<dbReference type="InterPro" id="IPR013783">
    <property type="entry name" value="Ig-like_fold"/>
</dbReference>
<evidence type="ECO:0000256" key="2">
    <source>
        <dbReference type="SAM" id="MobiDB-lite"/>
    </source>
</evidence>
<gene>
    <name evidence="4" type="ORF">NQ318_010542</name>
</gene>
<feature type="region of interest" description="Disordered" evidence="2">
    <location>
        <begin position="944"/>
        <end position="983"/>
    </location>
</feature>
<feature type="domain" description="Ig-like" evidence="3">
    <location>
        <begin position="647"/>
        <end position="737"/>
    </location>
</feature>
<evidence type="ECO:0000259" key="3">
    <source>
        <dbReference type="PROSITE" id="PS50835"/>
    </source>
</evidence>
<evidence type="ECO:0000313" key="4">
    <source>
        <dbReference type="EMBL" id="KAJ8949908.1"/>
    </source>
</evidence>
<dbReference type="SUPFAM" id="SSF48726">
    <property type="entry name" value="Immunoglobulin"/>
    <property type="match status" value="5"/>
</dbReference>
<dbReference type="SMART" id="SM00408">
    <property type="entry name" value="IGc2"/>
    <property type="match status" value="4"/>
</dbReference>
<dbReference type="SMART" id="SM00409">
    <property type="entry name" value="IG"/>
    <property type="match status" value="5"/>
</dbReference>
<dbReference type="Proteomes" id="UP001162162">
    <property type="component" value="Unassembled WGS sequence"/>
</dbReference>
<dbReference type="GO" id="GO:0050808">
    <property type="term" value="P:synapse organization"/>
    <property type="evidence" value="ECO:0007669"/>
    <property type="project" value="TreeGrafter"/>
</dbReference>
<dbReference type="EMBL" id="JAPWTK010000108">
    <property type="protein sequence ID" value="KAJ8949908.1"/>
    <property type="molecule type" value="Genomic_DNA"/>
</dbReference>
<dbReference type="Pfam" id="PF07679">
    <property type="entry name" value="I-set"/>
    <property type="match status" value="4"/>
</dbReference>
<dbReference type="InterPro" id="IPR003599">
    <property type="entry name" value="Ig_sub"/>
</dbReference>
<dbReference type="PROSITE" id="PS50835">
    <property type="entry name" value="IG_LIKE"/>
    <property type="match status" value="3"/>
</dbReference>
<dbReference type="CDD" id="cd00096">
    <property type="entry name" value="Ig"/>
    <property type="match status" value="1"/>
</dbReference>
<dbReference type="Gene3D" id="2.60.40.10">
    <property type="entry name" value="Immunoglobulins"/>
    <property type="match status" value="7"/>
</dbReference>
<dbReference type="InterPro" id="IPR003598">
    <property type="entry name" value="Ig_sub2"/>
</dbReference>
<dbReference type="InterPro" id="IPR036179">
    <property type="entry name" value="Ig-like_dom_sf"/>
</dbReference>
<proteinExistence type="predicted"/>
<keyword evidence="1" id="KW-0393">Immunoglobulin domain</keyword>
<sequence>MIHASTIESTFSKPEILSKFETIIENNDNYTVFCQGNKPLKWTTPEVAGNKKTWTTIFTKSENPISPNYQYGSRLHIINMTYPFVGFYYCHHEDVDKNDYESTSVYLYVNGELNDKNERTKITFIFFIPDNDHFSILDGELETVVVTQFQEAIIPCRPTSPDVHVTLYLITGEPVHLDTFNDLETLYRYERLYGFFTNDTKEKEKEYMFECLFSKNGVNQTVLILMTVEIPISHLAKPSLRDRSGGHTVVGDTLFLDCEIKTTNSISFHWTTPSGPIDRFRMNTTDQNKTLSGNIFQTLLIYNTTMEDKGKYICNITDAQDHSSYADLEVKIYDENEYFLNISETSNIYSIVASAGEEYVQWSIDVQGHPIPMVTWLNHMNETIPLGNSTKYVAKFSRSTNEASLKIKNIAINDLGYYTILASNKKTEKMLSLFLNVTDSPSVHIESRPFHLINRPSTIKCFAYANPKPEFKWEYKPCQTCNFIPVNATVLKTKSFEFISQVTINASQSGSIKCSASNYKGYDEAISGIFVSDIKNGFDIFGLESTVDLDEEKMVAVVARGETITVTCGASIYNYSGIEWLRNEQTLTEGDRYKISKSYTEFSNKINLEIPQANFSDNGLYVCRVIGQDGEYLYKNISFYISDPIPPRIRQTNMKDELEINIPEKMIILCEASGIPKPTVTWYKNGALFEPSEPKRIKVYSNNEKILFSSTHAGDEGTYKCVIRNKMGVAYKQQTVKFKIENINPELGIDDQAELLPYNKKWEFPIEDLKLDNYIDQVDPKTGKIDYMIGQELFDRSYSVSSDRSNAQSPSLKYAALTFSNSSNQPVLPPPNSMGDYRENTHTGASGATEITTISPDDGHYIDLNDPYLVMNTQRIESGESDYLAMLSPPTFEVLSSPHYVNENVCQEPLEDSGYLSMKPNTVFSPRLEDGQVFDFNISNRKHLNSEDGNGHELLPMLRQPSESDGETPLPTPITPNSFSNPTYHIPPRILEETRDCANNNTDIVKSVDNYVNMPQNKTIVKEKGNPSNNPFVNVNSDKGGHNYVNSNSRDWESVQV</sequence>
<dbReference type="GO" id="GO:0030424">
    <property type="term" value="C:axon"/>
    <property type="evidence" value="ECO:0007669"/>
    <property type="project" value="TreeGrafter"/>
</dbReference>
<dbReference type="GO" id="GO:0007156">
    <property type="term" value="P:homophilic cell adhesion via plasma membrane adhesion molecules"/>
    <property type="evidence" value="ECO:0007669"/>
    <property type="project" value="TreeGrafter"/>
</dbReference>
<feature type="region of interest" description="Disordered" evidence="2">
    <location>
        <begin position="1034"/>
        <end position="1057"/>
    </location>
</feature>
<reference evidence="4" key="1">
    <citation type="journal article" date="2023" name="Insect Mol. Biol.">
        <title>Genome sequencing provides insights into the evolution of gene families encoding plant cell wall-degrading enzymes in longhorned beetles.</title>
        <authorList>
            <person name="Shin N.R."/>
            <person name="Okamura Y."/>
            <person name="Kirsch R."/>
            <person name="Pauchet Y."/>
        </authorList>
    </citation>
    <scope>NUCLEOTIDE SEQUENCE</scope>
    <source>
        <strain evidence="4">AMC_N1</strain>
    </source>
</reference>
<dbReference type="GO" id="GO:0043025">
    <property type="term" value="C:neuronal cell body"/>
    <property type="evidence" value="ECO:0007669"/>
    <property type="project" value="TreeGrafter"/>
</dbReference>
<dbReference type="GO" id="GO:0005886">
    <property type="term" value="C:plasma membrane"/>
    <property type="evidence" value="ECO:0007669"/>
    <property type="project" value="TreeGrafter"/>
</dbReference>
<evidence type="ECO:0000313" key="5">
    <source>
        <dbReference type="Proteomes" id="UP001162162"/>
    </source>
</evidence>
<comment type="caution">
    <text evidence="4">The sequence shown here is derived from an EMBL/GenBank/DDBJ whole genome shotgun (WGS) entry which is preliminary data.</text>
</comment>
<dbReference type="GO" id="GO:0008046">
    <property type="term" value="F:axon guidance receptor activity"/>
    <property type="evidence" value="ECO:0007669"/>
    <property type="project" value="TreeGrafter"/>
</dbReference>
<dbReference type="InterPro" id="IPR007110">
    <property type="entry name" value="Ig-like_dom"/>
</dbReference>
<dbReference type="PANTHER" id="PTHR45080">
    <property type="entry name" value="CONTACTIN 5"/>
    <property type="match status" value="1"/>
</dbReference>
<protein>
    <recommendedName>
        <fullName evidence="3">Ig-like domain-containing protein</fullName>
    </recommendedName>
</protein>
<feature type="domain" description="Ig-like" evidence="3">
    <location>
        <begin position="558"/>
        <end position="638"/>
    </location>
</feature>
<keyword evidence="5" id="KW-1185">Reference proteome</keyword>
<dbReference type="PANTHER" id="PTHR45080:SF32">
    <property type="entry name" value="MAM DOMAIN CONTAINING GLYCOSYLPHOSPHATIDYLINOSITOL ANCHOR 1"/>
    <property type="match status" value="1"/>
</dbReference>
<accession>A0AAV8YG43</accession>
<name>A0AAV8YG43_9CUCU</name>
<dbReference type="AlphaFoldDB" id="A0AAV8YG43"/>
<dbReference type="InterPro" id="IPR050958">
    <property type="entry name" value="Cell_Adh-Cytoskel_Orgn"/>
</dbReference>
<dbReference type="InterPro" id="IPR013098">
    <property type="entry name" value="Ig_I-set"/>
</dbReference>
<evidence type="ECO:0000256" key="1">
    <source>
        <dbReference type="ARBA" id="ARBA00023319"/>
    </source>
</evidence>
<feature type="domain" description="Ig-like" evidence="3">
    <location>
        <begin position="238"/>
        <end position="331"/>
    </location>
</feature>